<dbReference type="Pfam" id="PF01839">
    <property type="entry name" value="FG-GAP"/>
    <property type="match status" value="1"/>
</dbReference>
<dbReference type="Proteomes" id="UP000886014">
    <property type="component" value="Unassembled WGS sequence"/>
</dbReference>
<accession>A0A7C5M1S7</accession>
<dbReference type="AlphaFoldDB" id="A0A7C5M1S7"/>
<gene>
    <name evidence="2" type="ORF">ENL41_00930</name>
</gene>
<organism evidence="2">
    <name type="scientific">candidate division WOR-3 bacterium</name>
    <dbReference type="NCBI Taxonomy" id="2052148"/>
    <lineage>
        <taxon>Bacteria</taxon>
        <taxon>Bacteria division WOR-3</taxon>
    </lineage>
</organism>
<sequence length="701" mass="80477">MNIWILVFLIFTQWEYTRDTIDLVIPPGKIVTLNSDAHKTQLDSMLSLKIPAWIKDKLINKLEDLEMEEIPDSVMDFTINKERKLVYITPKGLYSEGKLVTPLRHPEYYRLGVSGDYLVKNTGEVIDLQGRKVAEILPEVTDFLINRGNYLFVKDKRLLKKQKIYFLDKKISSFQIENVVSIAGFNNGLLIFTQDGIYRSQKGHFIRILPLKIQAQKLRVILNHEGAIERIIYLAKGRLKSFSVNTIPLITLNTSNQFMKISPSHGFSLAFRNKDTLIALDNGLILSNLKDTLMQTDAYPIIKVYDVDSDGLMDILIGGKRGLIQIRYGNGRDTTINLQSGQYSSPTVFNGHIVTGALDGKIYGDPLLKNIDVGSSSVPACYDFNRDGIDDIVIGNQDGKVYLYLSPDYSDGIFLYDAGELARPVIHDVDADGLPDIVVTNVEGKAYFLKNYGNLRFVETASFMMETEEFKDLSNRYINQGMPVRIRTGKIYVDKLLELLKSCDSKIIDEVAFSIAYMPSEVLRAMIKMGNIDLLKLNAESIYRMADITPYAKIIEAENYTTIVYDSVDTLPYLDYYFYVVHPRILYEIPARIDVSFWDKPPSYYGMSEKEWLKYSKYQIYRKNGQFWRLYWENYDPLLNLIKKSRTLLETAKNIHQYFTWNRENAIMRFGYLTQDLQPLLIWAKKYGSCGEQSILLASIA</sequence>
<reference evidence="2" key="1">
    <citation type="journal article" date="2020" name="mSystems">
        <title>Genome- and Community-Level Interaction Insights into Carbon Utilization and Element Cycling Functions of Hydrothermarchaeota in Hydrothermal Sediment.</title>
        <authorList>
            <person name="Zhou Z."/>
            <person name="Liu Y."/>
            <person name="Xu W."/>
            <person name="Pan J."/>
            <person name="Luo Z.H."/>
            <person name="Li M."/>
        </authorList>
    </citation>
    <scope>NUCLEOTIDE SEQUENCE [LARGE SCALE GENOMIC DNA]</scope>
    <source>
        <strain evidence="2">HyVt-94</strain>
    </source>
</reference>
<dbReference type="InterPro" id="IPR013517">
    <property type="entry name" value="FG-GAP"/>
</dbReference>
<protein>
    <submittedName>
        <fullName evidence="2">VCBS repeat-containing protein</fullName>
    </submittedName>
</protein>
<comment type="caution">
    <text evidence="2">The sequence shown here is derived from an EMBL/GenBank/DDBJ whole genome shotgun (WGS) entry which is preliminary data.</text>
</comment>
<evidence type="ECO:0000313" key="2">
    <source>
        <dbReference type="EMBL" id="HHF57971.1"/>
    </source>
</evidence>
<dbReference type="SUPFAM" id="SSF69318">
    <property type="entry name" value="Integrin alpha N-terminal domain"/>
    <property type="match status" value="1"/>
</dbReference>
<dbReference type="InterPro" id="IPR028994">
    <property type="entry name" value="Integrin_alpha_N"/>
</dbReference>
<dbReference type="EMBL" id="DRTV01000074">
    <property type="protein sequence ID" value="HHF57971.1"/>
    <property type="molecule type" value="Genomic_DNA"/>
</dbReference>
<name>A0A7C5M1S7_UNCW3</name>
<feature type="non-terminal residue" evidence="2">
    <location>
        <position position="701"/>
    </location>
</feature>
<proteinExistence type="predicted"/>
<dbReference type="Gene3D" id="2.130.10.130">
    <property type="entry name" value="Integrin alpha, N-terminal"/>
    <property type="match status" value="1"/>
</dbReference>
<keyword evidence="1" id="KW-0732">Signal</keyword>
<evidence type="ECO:0000256" key="1">
    <source>
        <dbReference type="ARBA" id="ARBA00022729"/>
    </source>
</evidence>